<accession>A0A8H5MK12</accession>
<dbReference type="GO" id="GO:0004930">
    <property type="term" value="F:G protein-coupled receptor activity"/>
    <property type="evidence" value="ECO:0007669"/>
    <property type="project" value="TreeGrafter"/>
</dbReference>
<feature type="compositionally biased region" description="Polar residues" evidence="5">
    <location>
        <begin position="241"/>
        <end position="258"/>
    </location>
</feature>
<evidence type="ECO:0000256" key="2">
    <source>
        <dbReference type="ARBA" id="ARBA00022692"/>
    </source>
</evidence>
<feature type="domain" description="Glucose receptor Git3-like N-terminal" evidence="7">
    <location>
        <begin position="68"/>
        <end position="187"/>
    </location>
</feature>
<name>A0A8H5MK12_9HYPO</name>
<evidence type="ECO:0000256" key="5">
    <source>
        <dbReference type="SAM" id="MobiDB-lite"/>
    </source>
</evidence>
<evidence type="ECO:0000259" key="7">
    <source>
        <dbReference type="Pfam" id="PF11710"/>
    </source>
</evidence>
<feature type="transmembrane region" description="Helical" evidence="6">
    <location>
        <begin position="328"/>
        <end position="351"/>
    </location>
</feature>
<evidence type="ECO:0000313" key="8">
    <source>
        <dbReference type="EMBL" id="KAF5530767.1"/>
    </source>
</evidence>
<feature type="transmembrane region" description="Helical" evidence="6">
    <location>
        <begin position="110"/>
        <end position="134"/>
    </location>
</feature>
<gene>
    <name evidence="8" type="ORF">FMEXI_13344</name>
</gene>
<dbReference type="AlphaFoldDB" id="A0A8H5MK12"/>
<dbReference type="Pfam" id="PF11710">
    <property type="entry name" value="Git3"/>
    <property type="match status" value="1"/>
</dbReference>
<keyword evidence="3 6" id="KW-1133">Transmembrane helix</keyword>
<dbReference type="SUPFAM" id="SSF81321">
    <property type="entry name" value="Family A G protein-coupled receptor-like"/>
    <property type="match status" value="1"/>
</dbReference>
<organism evidence="8 9">
    <name type="scientific">Fusarium mexicanum</name>
    <dbReference type="NCBI Taxonomy" id="751941"/>
    <lineage>
        <taxon>Eukaryota</taxon>
        <taxon>Fungi</taxon>
        <taxon>Dikarya</taxon>
        <taxon>Ascomycota</taxon>
        <taxon>Pezizomycotina</taxon>
        <taxon>Sordariomycetes</taxon>
        <taxon>Hypocreomycetidae</taxon>
        <taxon>Hypocreales</taxon>
        <taxon>Nectriaceae</taxon>
        <taxon>Fusarium</taxon>
        <taxon>Fusarium fujikuroi species complex</taxon>
    </lineage>
</organism>
<protein>
    <recommendedName>
        <fullName evidence="7">Glucose receptor Git3-like N-terminal domain-containing protein</fullName>
    </recommendedName>
</protein>
<reference evidence="8 9" key="1">
    <citation type="submission" date="2020-05" db="EMBL/GenBank/DDBJ databases">
        <title>Identification and distribution of gene clusters putatively required for synthesis of sphingolipid metabolism inhibitors in phylogenetically diverse species of the filamentous fungus Fusarium.</title>
        <authorList>
            <person name="Kim H.-S."/>
            <person name="Busman M."/>
            <person name="Brown D.W."/>
            <person name="Divon H."/>
            <person name="Uhlig S."/>
            <person name="Proctor R.H."/>
        </authorList>
    </citation>
    <scope>NUCLEOTIDE SEQUENCE [LARGE SCALE GENOMIC DNA]</scope>
    <source>
        <strain evidence="8 9">NRRL 53147</strain>
    </source>
</reference>
<proteinExistence type="predicted"/>
<dbReference type="InterPro" id="IPR023041">
    <property type="entry name" value="Glucose_rcpt_Git3-like_N"/>
</dbReference>
<keyword evidence="2 6" id="KW-0812">Transmembrane</keyword>
<keyword evidence="9" id="KW-1185">Reference proteome</keyword>
<dbReference type="PANTHER" id="PTHR23112:SF37">
    <property type="entry name" value="G PROTEIN-COUPLED RECEPTOR GPR1"/>
    <property type="match status" value="1"/>
</dbReference>
<dbReference type="Proteomes" id="UP000522262">
    <property type="component" value="Unassembled WGS sequence"/>
</dbReference>
<evidence type="ECO:0000256" key="4">
    <source>
        <dbReference type="ARBA" id="ARBA00023136"/>
    </source>
</evidence>
<dbReference type="Gene3D" id="1.20.1070.10">
    <property type="entry name" value="Rhodopsin 7-helix transmembrane proteins"/>
    <property type="match status" value="1"/>
</dbReference>
<evidence type="ECO:0000256" key="1">
    <source>
        <dbReference type="ARBA" id="ARBA00004141"/>
    </source>
</evidence>
<sequence length="374" mass="41638">MSSPNIDLAITVPTLVGSVLSTIAIIVVLILHAISSYTSTCASCPDSESSDMRVALKYGPLDKTLTRKQCIANAWVGQLTVQTIDFNILFISITVLLTVRKGHLLQDSSLWSVILICFCAWIPGIITSFAALGLQAYGPVGGNWCWIQKKYPILRWSLSFGWRLFIFFLVIVIYTMVYFQLKRAFGRFGFSGPSSGGTNLTSTETATRTQLDLTPAEPHILKSTSLTVAFELRKMNDPHSDSSSTAPLSNQAQSYSNPRSHFSTGAAFTPYQTSFAQQARMPAEKPRKTASPNLRRMMLLNGYPLGYLILWTPGVINRFIEIKGMSSPPWLVALLASTQYIGLVHAITYGYNEQLRRSVRSWKAFRQRAERIED</sequence>
<evidence type="ECO:0000313" key="9">
    <source>
        <dbReference type="Proteomes" id="UP000522262"/>
    </source>
</evidence>
<feature type="transmembrane region" description="Helical" evidence="6">
    <location>
        <begin position="160"/>
        <end position="179"/>
    </location>
</feature>
<feature type="transmembrane region" description="Helical" evidence="6">
    <location>
        <begin position="297"/>
        <end position="316"/>
    </location>
</feature>
<comment type="subcellular location">
    <subcellularLocation>
        <location evidence="1">Membrane</location>
        <topology evidence="1">Multi-pass membrane protein</topology>
    </subcellularLocation>
</comment>
<evidence type="ECO:0000256" key="3">
    <source>
        <dbReference type="ARBA" id="ARBA00022989"/>
    </source>
</evidence>
<keyword evidence="4 6" id="KW-0472">Membrane</keyword>
<dbReference type="GO" id="GO:0007189">
    <property type="term" value="P:adenylate cyclase-activating G protein-coupled receptor signaling pathway"/>
    <property type="evidence" value="ECO:0007669"/>
    <property type="project" value="TreeGrafter"/>
</dbReference>
<dbReference type="PANTHER" id="PTHR23112">
    <property type="entry name" value="G PROTEIN-COUPLED RECEPTOR 157-RELATED"/>
    <property type="match status" value="1"/>
</dbReference>
<comment type="caution">
    <text evidence="8">The sequence shown here is derived from an EMBL/GenBank/DDBJ whole genome shotgun (WGS) entry which is preliminary data.</text>
</comment>
<evidence type="ECO:0000256" key="6">
    <source>
        <dbReference type="SAM" id="Phobius"/>
    </source>
</evidence>
<dbReference type="EMBL" id="JAAOAM010000455">
    <property type="protein sequence ID" value="KAF5530767.1"/>
    <property type="molecule type" value="Genomic_DNA"/>
</dbReference>
<feature type="transmembrane region" description="Helical" evidence="6">
    <location>
        <begin position="12"/>
        <end position="34"/>
    </location>
</feature>
<feature type="region of interest" description="Disordered" evidence="5">
    <location>
        <begin position="236"/>
        <end position="258"/>
    </location>
</feature>
<dbReference type="GO" id="GO:0005886">
    <property type="term" value="C:plasma membrane"/>
    <property type="evidence" value="ECO:0007669"/>
    <property type="project" value="TreeGrafter"/>
</dbReference>